<sequence length="39" mass="4708">MLLKIEVVKHLCEKLFFKLGFWVSVDERHCMFLPGRLFP</sequence>
<dbReference type="EMBL" id="GBXM01085742">
    <property type="protein sequence ID" value="JAH22835.1"/>
    <property type="molecule type" value="Transcribed_RNA"/>
</dbReference>
<accession>A0A0E9R305</accession>
<name>A0A0E9R305_ANGAN</name>
<reference evidence="1" key="2">
    <citation type="journal article" date="2015" name="Fish Shellfish Immunol.">
        <title>Early steps in the European eel (Anguilla anguilla)-Vibrio vulnificus interaction in the gills: Role of the RtxA13 toxin.</title>
        <authorList>
            <person name="Callol A."/>
            <person name="Pajuelo D."/>
            <person name="Ebbesson L."/>
            <person name="Teles M."/>
            <person name="MacKenzie S."/>
            <person name="Amaro C."/>
        </authorList>
    </citation>
    <scope>NUCLEOTIDE SEQUENCE</scope>
</reference>
<dbReference type="AlphaFoldDB" id="A0A0E9R305"/>
<reference evidence="1" key="1">
    <citation type="submission" date="2014-11" db="EMBL/GenBank/DDBJ databases">
        <authorList>
            <person name="Amaro Gonzalez C."/>
        </authorList>
    </citation>
    <scope>NUCLEOTIDE SEQUENCE</scope>
</reference>
<proteinExistence type="predicted"/>
<evidence type="ECO:0000313" key="1">
    <source>
        <dbReference type="EMBL" id="JAH22835.1"/>
    </source>
</evidence>
<protein>
    <submittedName>
        <fullName evidence="1">Uncharacterized protein</fullName>
    </submittedName>
</protein>
<organism evidence="1">
    <name type="scientific">Anguilla anguilla</name>
    <name type="common">European freshwater eel</name>
    <name type="synonym">Muraena anguilla</name>
    <dbReference type="NCBI Taxonomy" id="7936"/>
    <lineage>
        <taxon>Eukaryota</taxon>
        <taxon>Metazoa</taxon>
        <taxon>Chordata</taxon>
        <taxon>Craniata</taxon>
        <taxon>Vertebrata</taxon>
        <taxon>Euteleostomi</taxon>
        <taxon>Actinopterygii</taxon>
        <taxon>Neopterygii</taxon>
        <taxon>Teleostei</taxon>
        <taxon>Anguilliformes</taxon>
        <taxon>Anguillidae</taxon>
        <taxon>Anguilla</taxon>
    </lineage>
</organism>